<accession>A0A9X2I2Y2</accession>
<dbReference type="InterPro" id="IPR037682">
    <property type="entry name" value="TonB_C"/>
</dbReference>
<feature type="chain" id="PRO_5040754614" evidence="11">
    <location>
        <begin position="20"/>
        <end position="394"/>
    </location>
</feature>
<comment type="caution">
    <text evidence="13">The sequence shown here is derived from an EMBL/GenBank/DDBJ whole genome shotgun (WGS) entry which is preliminary data.</text>
</comment>
<dbReference type="PANTHER" id="PTHR33446:SF2">
    <property type="entry name" value="PROTEIN TONB"/>
    <property type="match status" value="1"/>
</dbReference>
<dbReference type="GO" id="GO:0098797">
    <property type="term" value="C:plasma membrane protein complex"/>
    <property type="evidence" value="ECO:0007669"/>
    <property type="project" value="TreeGrafter"/>
</dbReference>
<protein>
    <submittedName>
        <fullName evidence="13">TonB family protein</fullName>
    </submittedName>
</protein>
<keyword evidence="9" id="KW-0472">Membrane</keyword>
<feature type="region of interest" description="Disordered" evidence="10">
    <location>
        <begin position="204"/>
        <end position="223"/>
    </location>
</feature>
<evidence type="ECO:0000256" key="2">
    <source>
        <dbReference type="ARBA" id="ARBA00006555"/>
    </source>
</evidence>
<sequence length="394" mass="41851">MSRLIFALIIAAVCVTASAQGVRSSSAPVGVAPFVELERESFLMGLYAPGQPETAQAVIDTRGSRALVLKFTADRMTAGKLSRLFLQSIAINASPDMQRASASSLADFFNALKGSLRATDVLSISETTDGAGVRIYLNGQTLSSVEDPNFFNLLLLGWIGAVPPSTEFKAALLGASAGQDIERFMSIEPTAQRREVVASWLAPPEPQAPAQSSSQASATVSVVKAAQPLPEPPELASAAEVASHSTPAGEISAAVSSTVESPAEPEPDPSTEVAQAQSSAPAQEEQDLPNFSVESLQVLQDYTALLVKLTHQEIKYPRRAMKLRQTGSVRMAVVIDGNGELVDIQPLLESGYKQLDDAVEDAIEDAAPYPPVPDSLPAEHFEFVFPITFMLEQS</sequence>
<evidence type="ECO:0000256" key="3">
    <source>
        <dbReference type="ARBA" id="ARBA00022448"/>
    </source>
</evidence>
<dbReference type="RefSeq" id="WP_253968154.1">
    <property type="nucleotide sequence ID" value="NZ_JAMFTH010000003.1"/>
</dbReference>
<dbReference type="PROSITE" id="PS52015">
    <property type="entry name" value="TONB_CTD"/>
    <property type="match status" value="1"/>
</dbReference>
<keyword evidence="4" id="KW-1003">Cell membrane</keyword>
<keyword evidence="5" id="KW-0997">Cell inner membrane</keyword>
<dbReference type="GO" id="GO:0031992">
    <property type="term" value="F:energy transducer activity"/>
    <property type="evidence" value="ECO:0007669"/>
    <property type="project" value="TreeGrafter"/>
</dbReference>
<dbReference type="InterPro" id="IPR006260">
    <property type="entry name" value="TonB/TolA_C"/>
</dbReference>
<keyword evidence="8" id="KW-1133">Transmembrane helix</keyword>
<dbReference type="NCBIfam" id="TIGR01352">
    <property type="entry name" value="tonB_Cterm"/>
    <property type="match status" value="1"/>
</dbReference>
<dbReference type="GO" id="GO:0015031">
    <property type="term" value="P:protein transport"/>
    <property type="evidence" value="ECO:0007669"/>
    <property type="project" value="UniProtKB-KW"/>
</dbReference>
<dbReference type="AlphaFoldDB" id="A0A9X2I2Y2"/>
<dbReference type="Proteomes" id="UP001139319">
    <property type="component" value="Unassembled WGS sequence"/>
</dbReference>
<dbReference type="Pfam" id="PF03544">
    <property type="entry name" value="TonB_C"/>
    <property type="match status" value="1"/>
</dbReference>
<feature type="signal peptide" evidence="11">
    <location>
        <begin position="1"/>
        <end position="19"/>
    </location>
</feature>
<organism evidence="13 14">
    <name type="scientific">Gilvimarinus xylanilyticus</name>
    <dbReference type="NCBI Taxonomy" id="2944139"/>
    <lineage>
        <taxon>Bacteria</taxon>
        <taxon>Pseudomonadati</taxon>
        <taxon>Pseudomonadota</taxon>
        <taxon>Gammaproteobacteria</taxon>
        <taxon>Cellvibrionales</taxon>
        <taxon>Cellvibrionaceae</taxon>
        <taxon>Gilvimarinus</taxon>
    </lineage>
</organism>
<keyword evidence="3" id="KW-0813">Transport</keyword>
<reference evidence="13" key="2">
    <citation type="submission" date="2023-01" db="EMBL/GenBank/DDBJ databases">
        <title>Gilvimarinus xylanilyticus HB14 isolated from Caulerpa lentillifera aquaculture base in Hainan, China.</title>
        <authorList>
            <person name="Zhang Y.-J."/>
        </authorList>
    </citation>
    <scope>NUCLEOTIDE SEQUENCE</scope>
    <source>
        <strain evidence="13">HB14</strain>
    </source>
</reference>
<dbReference type="SUPFAM" id="SSF74653">
    <property type="entry name" value="TolA/TonB C-terminal domain"/>
    <property type="match status" value="1"/>
</dbReference>
<feature type="compositionally biased region" description="Low complexity" evidence="10">
    <location>
        <begin position="274"/>
        <end position="283"/>
    </location>
</feature>
<proteinExistence type="inferred from homology"/>
<evidence type="ECO:0000256" key="5">
    <source>
        <dbReference type="ARBA" id="ARBA00022519"/>
    </source>
</evidence>
<evidence type="ECO:0000256" key="7">
    <source>
        <dbReference type="ARBA" id="ARBA00022927"/>
    </source>
</evidence>
<comment type="subcellular location">
    <subcellularLocation>
        <location evidence="1">Cell inner membrane</location>
        <topology evidence="1">Single-pass membrane protein</topology>
        <orientation evidence="1">Periplasmic side</orientation>
    </subcellularLocation>
</comment>
<evidence type="ECO:0000256" key="6">
    <source>
        <dbReference type="ARBA" id="ARBA00022692"/>
    </source>
</evidence>
<dbReference type="PANTHER" id="PTHR33446">
    <property type="entry name" value="PROTEIN TONB-RELATED"/>
    <property type="match status" value="1"/>
</dbReference>
<evidence type="ECO:0000259" key="12">
    <source>
        <dbReference type="PROSITE" id="PS52015"/>
    </source>
</evidence>
<dbReference type="Gene3D" id="3.30.1150.10">
    <property type="match status" value="1"/>
</dbReference>
<evidence type="ECO:0000256" key="10">
    <source>
        <dbReference type="SAM" id="MobiDB-lite"/>
    </source>
</evidence>
<dbReference type="Pfam" id="PF16036">
    <property type="entry name" value="Chalcone_3"/>
    <property type="match status" value="1"/>
</dbReference>
<evidence type="ECO:0000256" key="11">
    <source>
        <dbReference type="SAM" id="SignalP"/>
    </source>
</evidence>
<keyword evidence="6" id="KW-0812">Transmembrane</keyword>
<evidence type="ECO:0000313" key="14">
    <source>
        <dbReference type="Proteomes" id="UP001139319"/>
    </source>
</evidence>
<dbReference type="GO" id="GO:0055085">
    <property type="term" value="P:transmembrane transport"/>
    <property type="evidence" value="ECO:0007669"/>
    <property type="project" value="InterPro"/>
</dbReference>
<keyword evidence="11" id="KW-0732">Signal</keyword>
<evidence type="ECO:0000256" key="8">
    <source>
        <dbReference type="ARBA" id="ARBA00022989"/>
    </source>
</evidence>
<evidence type="ECO:0000256" key="9">
    <source>
        <dbReference type="ARBA" id="ARBA00023136"/>
    </source>
</evidence>
<feature type="region of interest" description="Disordered" evidence="10">
    <location>
        <begin position="231"/>
        <end position="287"/>
    </location>
</feature>
<feature type="domain" description="TonB C-terminal" evidence="12">
    <location>
        <begin position="301"/>
        <end position="394"/>
    </location>
</feature>
<keyword evidence="14" id="KW-1185">Reference proteome</keyword>
<feature type="compositionally biased region" description="Low complexity" evidence="10">
    <location>
        <begin position="231"/>
        <end position="243"/>
    </location>
</feature>
<evidence type="ECO:0000256" key="4">
    <source>
        <dbReference type="ARBA" id="ARBA00022475"/>
    </source>
</evidence>
<gene>
    <name evidence="13" type="ORF">M6D89_11165</name>
</gene>
<name>A0A9X2I2Y2_9GAMM</name>
<keyword evidence="7" id="KW-0653">Protein transport</keyword>
<feature type="compositionally biased region" description="Low complexity" evidence="10">
    <location>
        <begin position="208"/>
        <end position="223"/>
    </location>
</feature>
<reference evidence="13" key="1">
    <citation type="submission" date="2022-05" db="EMBL/GenBank/DDBJ databases">
        <authorList>
            <person name="Sun H.-N."/>
        </authorList>
    </citation>
    <scope>NUCLEOTIDE SEQUENCE</scope>
    <source>
        <strain evidence="13">HB14</strain>
    </source>
</reference>
<dbReference type="InterPro" id="IPR051045">
    <property type="entry name" value="TonB-dependent_transducer"/>
</dbReference>
<dbReference type="InterPro" id="IPR016087">
    <property type="entry name" value="Chalcone_isomerase"/>
</dbReference>
<dbReference type="EMBL" id="JAMFTH010000003">
    <property type="protein sequence ID" value="MCP8899858.1"/>
    <property type="molecule type" value="Genomic_DNA"/>
</dbReference>
<evidence type="ECO:0000313" key="13">
    <source>
        <dbReference type="EMBL" id="MCP8899858.1"/>
    </source>
</evidence>
<evidence type="ECO:0000256" key="1">
    <source>
        <dbReference type="ARBA" id="ARBA00004383"/>
    </source>
</evidence>
<comment type="similarity">
    <text evidence="2">Belongs to the TonB family.</text>
</comment>